<dbReference type="VEuPathDB" id="FungiDB:EYZ11_010646"/>
<dbReference type="PANTHER" id="PTHR43084:SF8">
    <property type="entry name" value="METALLO-BETA-LACTAMASE SUPERFAMILY PROTEIN"/>
    <property type="match status" value="1"/>
</dbReference>
<keyword evidence="4" id="KW-1185">Reference proteome</keyword>
<dbReference type="InterPro" id="IPR044528">
    <property type="entry name" value="POD-like_MBL-fold"/>
</dbReference>
<reference evidence="2 5" key="2">
    <citation type="submission" date="2019-08" db="EMBL/GenBank/DDBJ databases">
        <title>The genome sequence of a newly discovered highly antifungal drug resistant Aspergillus species, Aspergillus tanneri NIH 1004.</title>
        <authorList>
            <person name="Mounaud S."/>
            <person name="Singh I."/>
            <person name="Joardar V."/>
            <person name="Pakala S."/>
            <person name="Pakala S."/>
            <person name="Venepally P."/>
            <person name="Chung J.K."/>
            <person name="Losada L."/>
            <person name="Nierman W.C."/>
        </authorList>
    </citation>
    <scope>NUCLEOTIDE SEQUENCE [LARGE SCALE GENOMIC DNA]</scope>
    <source>
        <strain evidence="2 5">NIH1004</strain>
    </source>
</reference>
<dbReference type="Pfam" id="PF00753">
    <property type="entry name" value="Lactamase_B"/>
    <property type="match status" value="1"/>
</dbReference>
<evidence type="ECO:0000313" key="4">
    <source>
        <dbReference type="Proteomes" id="UP000308092"/>
    </source>
</evidence>
<evidence type="ECO:0000259" key="1">
    <source>
        <dbReference type="SMART" id="SM00849"/>
    </source>
</evidence>
<dbReference type="InterPro" id="IPR036866">
    <property type="entry name" value="RibonucZ/Hydroxyglut_hydro"/>
</dbReference>
<protein>
    <submittedName>
        <fullName evidence="2">Ethylmalonic encephalopathy 1</fullName>
    </submittedName>
</protein>
<dbReference type="PANTHER" id="PTHR43084">
    <property type="entry name" value="PERSULFIDE DIOXYGENASE ETHE1"/>
    <property type="match status" value="1"/>
</dbReference>
<dbReference type="CDD" id="cd07724">
    <property type="entry name" value="POD-like_MBL-fold"/>
    <property type="match status" value="1"/>
</dbReference>
<evidence type="ECO:0000313" key="2">
    <source>
        <dbReference type="EMBL" id="KAA8642067.1"/>
    </source>
</evidence>
<dbReference type="SMART" id="SM00849">
    <property type="entry name" value="Lactamase_B"/>
    <property type="match status" value="1"/>
</dbReference>
<dbReference type="EMBL" id="SOSA01000588">
    <property type="protein sequence ID" value="THC89895.1"/>
    <property type="molecule type" value="Genomic_DNA"/>
</dbReference>
<dbReference type="SUPFAM" id="SSF56281">
    <property type="entry name" value="Metallo-hydrolase/oxidoreductase"/>
    <property type="match status" value="1"/>
</dbReference>
<dbReference type="Proteomes" id="UP000324241">
    <property type="component" value="Unassembled WGS sequence"/>
</dbReference>
<sequence length="305" mass="34125">MVQMEPVVHSFYEPTTGTWQYIVACPSTKDAAVIDPVLDFDPASLRISTASADSLFDFVTRKGYTIRYLLETHAHADHLTASFYLQQRLLLSSKPRPPICIGHRIRTVQKTFGQKYGIPAEELDAAFDHLLEDGEEFSIGDVVASVLYLPGHTPDHIGYRIGMNVFTGDSIFNPDVGSARCDFPGGDARTLYSSMQTLLSLPPSYRLYTGHDYPPSIDGEEKRDPLPYVTVADQKERNKHVKQGNSEEQFVQWRSERDQGLKEPRLLHQALQVNVRGGRMPKKTHAGKVLLDFVVQVPEVLVGGL</sequence>
<dbReference type="InterPro" id="IPR001279">
    <property type="entry name" value="Metallo-B-lactamas"/>
</dbReference>
<evidence type="ECO:0000313" key="5">
    <source>
        <dbReference type="Proteomes" id="UP000324241"/>
    </source>
</evidence>
<gene>
    <name evidence="2" type="primary">ETHE1</name>
    <name evidence="2" type="ORF">ATNIH1004_011008</name>
    <name evidence="3" type="ORF">EYZ11_010646</name>
</gene>
<dbReference type="OrthoDB" id="449487at2759"/>
<dbReference type="GO" id="GO:0070813">
    <property type="term" value="P:hydrogen sulfide metabolic process"/>
    <property type="evidence" value="ECO:0007669"/>
    <property type="project" value="TreeGrafter"/>
</dbReference>
<proteinExistence type="predicted"/>
<dbReference type="GeneID" id="54333709"/>
<organism evidence="3 4">
    <name type="scientific">Aspergillus tanneri</name>
    <dbReference type="NCBI Taxonomy" id="1220188"/>
    <lineage>
        <taxon>Eukaryota</taxon>
        <taxon>Fungi</taxon>
        <taxon>Dikarya</taxon>
        <taxon>Ascomycota</taxon>
        <taxon>Pezizomycotina</taxon>
        <taxon>Eurotiomycetes</taxon>
        <taxon>Eurotiomycetidae</taxon>
        <taxon>Eurotiales</taxon>
        <taxon>Aspergillaceae</taxon>
        <taxon>Aspergillus</taxon>
        <taxon>Aspergillus subgen. Circumdati</taxon>
    </lineage>
</organism>
<dbReference type="Proteomes" id="UP000308092">
    <property type="component" value="Unassembled WGS sequence"/>
</dbReference>
<feature type="domain" description="Metallo-beta-lactamase" evidence="1">
    <location>
        <begin position="17"/>
        <end position="211"/>
    </location>
</feature>
<comment type="caution">
    <text evidence="3">The sequence shown here is derived from an EMBL/GenBank/DDBJ whole genome shotgun (WGS) entry which is preliminary data.</text>
</comment>
<dbReference type="RefSeq" id="XP_033421429.1">
    <property type="nucleotide sequence ID" value="XM_033575574.1"/>
</dbReference>
<evidence type="ECO:0000313" key="3">
    <source>
        <dbReference type="EMBL" id="THC89895.1"/>
    </source>
</evidence>
<dbReference type="STRING" id="1220188.A0A4S3J543"/>
<dbReference type="Gene3D" id="3.60.15.10">
    <property type="entry name" value="Ribonuclease Z/Hydroxyacylglutathione hydrolase-like"/>
    <property type="match status" value="1"/>
</dbReference>
<dbReference type="InterPro" id="IPR051682">
    <property type="entry name" value="Mito_Persulfide_Diox"/>
</dbReference>
<name>A0A4S3J543_9EURO</name>
<reference evidence="3 4" key="1">
    <citation type="submission" date="2019-03" db="EMBL/GenBank/DDBJ databases">
        <title>The genome sequence of a newly discovered highly antifungal drug resistant Aspergillus species, Aspergillus tanneri NIH 1004.</title>
        <authorList>
            <person name="Mounaud S."/>
            <person name="Singh I."/>
            <person name="Joardar V."/>
            <person name="Pakala S."/>
            <person name="Pakala S."/>
            <person name="Venepally P."/>
            <person name="Hoover J."/>
            <person name="Nierman W."/>
            <person name="Chung J."/>
            <person name="Losada L."/>
        </authorList>
    </citation>
    <scope>NUCLEOTIDE SEQUENCE [LARGE SCALE GENOMIC DNA]</scope>
    <source>
        <strain evidence="3 4">NIH1004</strain>
    </source>
</reference>
<dbReference type="EMBL" id="QUQM01000008">
    <property type="protein sequence ID" value="KAA8642067.1"/>
    <property type="molecule type" value="Genomic_DNA"/>
</dbReference>
<dbReference type="AlphaFoldDB" id="A0A4S3J543"/>
<dbReference type="GO" id="GO:0050313">
    <property type="term" value="F:sulfur dioxygenase activity"/>
    <property type="evidence" value="ECO:0007669"/>
    <property type="project" value="InterPro"/>
</dbReference>
<accession>A0A4S3J543</accession>
<dbReference type="GO" id="GO:0006749">
    <property type="term" value="P:glutathione metabolic process"/>
    <property type="evidence" value="ECO:0007669"/>
    <property type="project" value="InterPro"/>
</dbReference>